<dbReference type="Proteomes" id="UP001234297">
    <property type="component" value="Chromosome 7"/>
</dbReference>
<comment type="caution">
    <text evidence="1">The sequence shown here is derived from an EMBL/GenBank/DDBJ whole genome shotgun (WGS) entry which is preliminary data.</text>
</comment>
<sequence length="81" mass="9073">MCPKLLKCASNDDMITVKAEDDADTVTFIFESPRPVEYLGNWGAFREREEERDGGREVFVSDSYVVGHNGDDGDGEYLFCG</sequence>
<protein>
    <submittedName>
        <fullName evidence="1">Uncharacterized protein</fullName>
    </submittedName>
</protein>
<evidence type="ECO:0000313" key="2">
    <source>
        <dbReference type="Proteomes" id="UP001234297"/>
    </source>
</evidence>
<name>A0ACC2LAF5_PERAE</name>
<reference evidence="1 2" key="1">
    <citation type="journal article" date="2022" name="Hortic Res">
        <title>A haplotype resolved chromosomal level avocado genome allows analysis of novel avocado genes.</title>
        <authorList>
            <person name="Nath O."/>
            <person name="Fletcher S.J."/>
            <person name="Hayward A."/>
            <person name="Shaw L.M."/>
            <person name="Masouleh A.K."/>
            <person name="Furtado A."/>
            <person name="Henry R.J."/>
            <person name="Mitter N."/>
        </authorList>
    </citation>
    <scope>NUCLEOTIDE SEQUENCE [LARGE SCALE GENOMIC DNA]</scope>
    <source>
        <strain evidence="2">cv. Hass</strain>
    </source>
</reference>
<dbReference type="EMBL" id="CM056815">
    <property type="protein sequence ID" value="KAJ8630029.1"/>
    <property type="molecule type" value="Genomic_DNA"/>
</dbReference>
<proteinExistence type="predicted"/>
<organism evidence="1 2">
    <name type="scientific">Persea americana</name>
    <name type="common">Avocado</name>
    <dbReference type="NCBI Taxonomy" id="3435"/>
    <lineage>
        <taxon>Eukaryota</taxon>
        <taxon>Viridiplantae</taxon>
        <taxon>Streptophyta</taxon>
        <taxon>Embryophyta</taxon>
        <taxon>Tracheophyta</taxon>
        <taxon>Spermatophyta</taxon>
        <taxon>Magnoliopsida</taxon>
        <taxon>Magnoliidae</taxon>
        <taxon>Laurales</taxon>
        <taxon>Lauraceae</taxon>
        <taxon>Persea</taxon>
    </lineage>
</organism>
<evidence type="ECO:0000313" key="1">
    <source>
        <dbReference type="EMBL" id="KAJ8630029.1"/>
    </source>
</evidence>
<accession>A0ACC2LAF5</accession>
<gene>
    <name evidence="1" type="ORF">MRB53_023352</name>
</gene>
<keyword evidence="2" id="KW-1185">Reference proteome</keyword>